<name>A0A0R0CNK4_9GAMM</name>
<dbReference type="InterPro" id="IPR054612">
    <property type="entry name" value="Phage_capsid-like_C"/>
</dbReference>
<keyword evidence="4" id="KW-1185">Reference proteome</keyword>
<evidence type="ECO:0000313" key="4">
    <source>
        <dbReference type="Proteomes" id="UP000051863"/>
    </source>
</evidence>
<dbReference type="RefSeq" id="WP_057628923.1">
    <property type="nucleotide sequence ID" value="NZ_LDJJ01000037.1"/>
</dbReference>
<comment type="subcellular location">
    <subcellularLocation>
        <location evidence="1">Virion</location>
    </subcellularLocation>
</comment>
<feature type="domain" description="Phage capsid-like C-terminal" evidence="2">
    <location>
        <begin position="139"/>
        <end position="413"/>
    </location>
</feature>
<dbReference type="EMBL" id="LDJJ01000037">
    <property type="protein sequence ID" value="KRG66980.1"/>
    <property type="molecule type" value="Genomic_DNA"/>
</dbReference>
<dbReference type="NCBIfam" id="TIGR01554">
    <property type="entry name" value="major_cap_HK97"/>
    <property type="match status" value="1"/>
</dbReference>
<dbReference type="SUPFAM" id="SSF56563">
    <property type="entry name" value="Major capsid protein gp5"/>
    <property type="match status" value="1"/>
</dbReference>
<organism evidence="3 4">
    <name type="scientific">Stenotrophomonas terrae</name>
    <dbReference type="NCBI Taxonomy" id="405446"/>
    <lineage>
        <taxon>Bacteria</taxon>
        <taxon>Pseudomonadati</taxon>
        <taxon>Pseudomonadota</taxon>
        <taxon>Gammaproteobacteria</taxon>
        <taxon>Lysobacterales</taxon>
        <taxon>Lysobacteraceae</taxon>
        <taxon>Stenotrophomonas</taxon>
    </lineage>
</organism>
<accession>A0A0R0CNK4</accession>
<proteinExistence type="predicted"/>
<evidence type="ECO:0000313" key="3">
    <source>
        <dbReference type="EMBL" id="KRG66980.1"/>
    </source>
</evidence>
<reference evidence="3 4" key="1">
    <citation type="submission" date="2015-05" db="EMBL/GenBank/DDBJ databases">
        <title>Genome sequencing and analysis of members of genus Stenotrophomonas.</title>
        <authorList>
            <person name="Patil P.P."/>
            <person name="Midha S."/>
            <person name="Patil P.B."/>
        </authorList>
    </citation>
    <scope>NUCLEOTIDE SEQUENCE [LARGE SCALE GENOMIC DNA]</scope>
    <source>
        <strain evidence="3 4">DSM 18941</strain>
    </source>
</reference>
<protein>
    <recommendedName>
        <fullName evidence="2">Phage capsid-like C-terminal domain-containing protein</fullName>
    </recommendedName>
</protein>
<sequence length="420" mass="44385">MTKQTKIARGLQSVRAETESADVAAVVGQLNAAFDQFKAKHSAEVDAVRKQVDENATALAAFQMNGIGTDQPAADLDGAGIKVLRTPADFKAHYASRRDDNDSQRSNNTTLTDFMRGVAGMSSTDTVMASLAIGTDSAGGYAVPDVVMPGILSALVPASSLLQAGAGIVPMDYGAKSVSTAAIDTMPTASWRNELGTIGESQPTLRSVQAVPRSLACIVRVSRELLADGSDVDRALRLVIAQAFAKELDRVGLLGSGTAPEPRGLRNTTGINVVDMGANGAALDSYRPLLWAYGKTIDQNAPVPTTAIMAGRTLLDFEGLADTTGQPLQRPRLIDGMNFVATSQLPVDVDIGTSSDTSEIFTGDFSGLYFLMRESLSIQLLRETYAKTGEIGFLCHVRADVVINYPQQFTVITGVRPAAP</sequence>
<evidence type="ECO:0000256" key="1">
    <source>
        <dbReference type="ARBA" id="ARBA00004328"/>
    </source>
</evidence>
<dbReference type="PATRIC" id="fig|405446.3.peg.1890"/>
<dbReference type="Pfam" id="PF05065">
    <property type="entry name" value="Phage_capsid"/>
    <property type="match status" value="1"/>
</dbReference>
<gene>
    <name evidence="3" type="ORF">ABB27_11930</name>
</gene>
<evidence type="ECO:0000259" key="2">
    <source>
        <dbReference type="Pfam" id="PF05065"/>
    </source>
</evidence>
<dbReference type="Proteomes" id="UP000051863">
    <property type="component" value="Unassembled WGS sequence"/>
</dbReference>
<dbReference type="AlphaFoldDB" id="A0A0R0CNK4"/>
<dbReference type="OrthoDB" id="9786516at2"/>
<dbReference type="InterPro" id="IPR024455">
    <property type="entry name" value="Phage_capsid"/>
</dbReference>
<comment type="caution">
    <text evidence="3">The sequence shown here is derived from an EMBL/GenBank/DDBJ whole genome shotgun (WGS) entry which is preliminary data.</text>
</comment>
<dbReference type="Gene3D" id="3.30.2400.10">
    <property type="entry name" value="Major capsid protein gp5"/>
    <property type="match status" value="1"/>
</dbReference>